<evidence type="ECO:0000256" key="3">
    <source>
        <dbReference type="ARBA" id="ARBA00023004"/>
    </source>
</evidence>
<reference evidence="6 7" key="1">
    <citation type="submission" date="2023-04" db="EMBL/GenBank/DDBJ databases">
        <title>Complete genome sequence of Alisedimentitalea scapharcae.</title>
        <authorList>
            <person name="Rong J.-C."/>
            <person name="Yi M.-L."/>
            <person name="Zhao Q."/>
        </authorList>
    </citation>
    <scope>NUCLEOTIDE SEQUENCE [LARGE SCALE GENOMIC DNA]</scope>
    <source>
        <strain evidence="6 7">KCTC 42119</strain>
        <plasmid evidence="6 7">unnamed3</plasmid>
    </source>
</reference>
<keyword evidence="2 4" id="KW-0479">Metal-binding</keyword>
<evidence type="ECO:0000313" key="7">
    <source>
        <dbReference type="Proteomes" id="UP001623232"/>
    </source>
</evidence>
<name>A0ABZ2Y1H5_9RHOB</name>
<keyword evidence="7" id="KW-1185">Reference proteome</keyword>
<keyword evidence="3 4" id="KW-0408">Iron</keyword>
<keyword evidence="1 4" id="KW-0349">Heme</keyword>
<keyword evidence="6" id="KW-0614">Plasmid</keyword>
<dbReference type="Proteomes" id="UP001623232">
    <property type="component" value="Plasmid unnamed3"/>
</dbReference>
<evidence type="ECO:0000256" key="1">
    <source>
        <dbReference type="ARBA" id="ARBA00022617"/>
    </source>
</evidence>
<evidence type="ECO:0000256" key="2">
    <source>
        <dbReference type="ARBA" id="ARBA00022723"/>
    </source>
</evidence>
<dbReference type="InterPro" id="IPR009056">
    <property type="entry name" value="Cyt_c-like_dom"/>
</dbReference>
<geneLocation type="plasmid" evidence="6 7">
    <name>unnamed3</name>
</geneLocation>
<dbReference type="InterPro" id="IPR036909">
    <property type="entry name" value="Cyt_c-like_dom_sf"/>
</dbReference>
<dbReference type="RefSeq" id="WP_343211473.1">
    <property type="nucleotide sequence ID" value="NZ_CP123587.1"/>
</dbReference>
<evidence type="ECO:0000313" key="6">
    <source>
        <dbReference type="EMBL" id="WZK91479.1"/>
    </source>
</evidence>
<accession>A0ABZ2Y1H5</accession>
<protein>
    <submittedName>
        <fullName evidence="6">Cytochrome c</fullName>
    </submittedName>
</protein>
<dbReference type="Pfam" id="PF00034">
    <property type="entry name" value="Cytochrom_C"/>
    <property type="match status" value="1"/>
</dbReference>
<evidence type="ECO:0000259" key="5">
    <source>
        <dbReference type="PROSITE" id="PS51007"/>
    </source>
</evidence>
<sequence length="150" mass="16008">MKKFSLAIMAIPLAGLGFLVWNALVPGQQTHSMTSPDTSALQEGAPIAEVTLPAALSENARIGERAFDAKCAVCHGQNAAGQNGVAPPLVHPTYRPGHHADAAFLIAARNGVRAHHWKFGNMPPVEGITEGEVRLVTQYIRELQRANGIE</sequence>
<dbReference type="Gene3D" id="1.10.760.10">
    <property type="entry name" value="Cytochrome c-like domain"/>
    <property type="match status" value="1"/>
</dbReference>
<dbReference type="PROSITE" id="PS51007">
    <property type="entry name" value="CYTC"/>
    <property type="match status" value="1"/>
</dbReference>
<dbReference type="EMBL" id="CP123587">
    <property type="protein sequence ID" value="WZK91479.1"/>
    <property type="molecule type" value="Genomic_DNA"/>
</dbReference>
<proteinExistence type="predicted"/>
<feature type="domain" description="Cytochrome c" evidence="5">
    <location>
        <begin position="58"/>
        <end position="144"/>
    </location>
</feature>
<evidence type="ECO:0000256" key="4">
    <source>
        <dbReference type="PROSITE-ProRule" id="PRU00433"/>
    </source>
</evidence>
<dbReference type="SUPFAM" id="SSF46626">
    <property type="entry name" value="Cytochrome c"/>
    <property type="match status" value="1"/>
</dbReference>
<gene>
    <name evidence="6" type="ORF">QEZ52_22885</name>
</gene>
<organism evidence="6 7">
    <name type="scientific">Aliisedimentitalea scapharcae</name>
    <dbReference type="NCBI Taxonomy" id="1524259"/>
    <lineage>
        <taxon>Bacteria</taxon>
        <taxon>Pseudomonadati</taxon>
        <taxon>Pseudomonadota</taxon>
        <taxon>Alphaproteobacteria</taxon>
        <taxon>Rhodobacterales</taxon>
        <taxon>Roseobacteraceae</taxon>
        <taxon>Aliisedimentitalea</taxon>
    </lineage>
</organism>